<name>A0AAV6YPC8_ENGPU</name>
<accession>A0AAV6YPC8</accession>
<dbReference type="Proteomes" id="UP000824782">
    <property type="component" value="Unassembled WGS sequence"/>
</dbReference>
<dbReference type="AlphaFoldDB" id="A0AAV6YPC8"/>
<proteinExistence type="predicted"/>
<comment type="caution">
    <text evidence="1">The sequence shown here is derived from an EMBL/GenBank/DDBJ whole genome shotgun (WGS) entry which is preliminary data.</text>
</comment>
<organism evidence="1 2">
    <name type="scientific">Engystomops pustulosus</name>
    <name type="common">Tungara frog</name>
    <name type="synonym">Physalaemus pustulosus</name>
    <dbReference type="NCBI Taxonomy" id="76066"/>
    <lineage>
        <taxon>Eukaryota</taxon>
        <taxon>Metazoa</taxon>
        <taxon>Chordata</taxon>
        <taxon>Craniata</taxon>
        <taxon>Vertebrata</taxon>
        <taxon>Euteleostomi</taxon>
        <taxon>Amphibia</taxon>
        <taxon>Batrachia</taxon>
        <taxon>Anura</taxon>
        <taxon>Neobatrachia</taxon>
        <taxon>Hyloidea</taxon>
        <taxon>Leptodactylidae</taxon>
        <taxon>Leiuperinae</taxon>
        <taxon>Engystomops</taxon>
    </lineage>
</organism>
<reference evidence="1" key="1">
    <citation type="thesis" date="2020" institute="ProQuest LLC" country="789 East Eisenhower Parkway, Ann Arbor, MI, USA">
        <title>Comparative Genomics and Chromosome Evolution.</title>
        <authorList>
            <person name="Mudd A.B."/>
        </authorList>
    </citation>
    <scope>NUCLEOTIDE SEQUENCE</scope>
    <source>
        <strain evidence="1">237g6f4</strain>
        <tissue evidence="1">Blood</tissue>
    </source>
</reference>
<gene>
    <name evidence="1" type="ORF">GDO81_021434</name>
</gene>
<evidence type="ECO:0000313" key="1">
    <source>
        <dbReference type="EMBL" id="KAG8539112.1"/>
    </source>
</evidence>
<evidence type="ECO:0000313" key="2">
    <source>
        <dbReference type="Proteomes" id="UP000824782"/>
    </source>
</evidence>
<dbReference type="EMBL" id="WNYA01016334">
    <property type="protein sequence ID" value="KAG8539112.1"/>
    <property type="molecule type" value="Genomic_DNA"/>
</dbReference>
<protein>
    <submittedName>
        <fullName evidence="1">Uncharacterized protein</fullName>
    </submittedName>
</protein>
<keyword evidence="2" id="KW-1185">Reference proteome</keyword>
<sequence>MHGAVPSESSQWPPTDFTTWDLVKIKKKFGIQNPIRMKAYWWLWGPKLTDRFPIRSFCLVEATTPYTPSSWTTVSVILVLTTITPII</sequence>